<keyword evidence="1" id="KW-0812">Transmembrane</keyword>
<accession>A0A0G0LZ07</accession>
<dbReference type="STRING" id="1618573.UT19_C0015G0006"/>
<evidence type="ECO:0008006" key="4">
    <source>
        <dbReference type="Google" id="ProtNLM"/>
    </source>
</evidence>
<keyword evidence="1" id="KW-0472">Membrane</keyword>
<dbReference type="EMBL" id="LBVW01000015">
    <property type="protein sequence ID" value="KKQ93245.1"/>
    <property type="molecule type" value="Genomic_DNA"/>
</dbReference>
<sequence length="311" mass="33519">MRKLPLNRAKVDKNFQGGQALLIVLLTMAVILTVVLSVVSRSVTDVTVTTYEEDALRAFSAAEAGIEEKLLNPSLGSFGPVLLGDPSYKYEGEVTNPSEVDKQFKYQKDLTAGEIATFWLVSHNSTGQLTCSGGVPCFRANIMNVCWGNPTSVVTPAVEILFFYDTTRLSVDSSNNYASVRVKRFAHSPTGAGGFQNPAGLNAGCNFTNGDSFKYRSQINVNNDIDAICDDSPLGCPLMVKVRMYYATSAEPQRVGIWTTGPASSLPAQGLNISSTGTAGESSRRVNVFQGYSESPTFFDAAVFSLKDLVK</sequence>
<dbReference type="Proteomes" id="UP000034932">
    <property type="component" value="Unassembled WGS sequence"/>
</dbReference>
<evidence type="ECO:0000313" key="3">
    <source>
        <dbReference type="Proteomes" id="UP000034932"/>
    </source>
</evidence>
<feature type="transmembrane region" description="Helical" evidence="1">
    <location>
        <begin position="20"/>
        <end position="39"/>
    </location>
</feature>
<organism evidence="2 3">
    <name type="scientific">Candidatus Woesebacteria bacterium GW2011_GWB1_39_10b</name>
    <dbReference type="NCBI Taxonomy" id="1618573"/>
    <lineage>
        <taxon>Bacteria</taxon>
        <taxon>Candidatus Woeseibacteriota</taxon>
    </lineage>
</organism>
<reference evidence="2 3" key="1">
    <citation type="journal article" date="2015" name="Nature">
        <title>rRNA introns, odd ribosomes, and small enigmatic genomes across a large radiation of phyla.</title>
        <authorList>
            <person name="Brown C.T."/>
            <person name="Hug L.A."/>
            <person name="Thomas B.C."/>
            <person name="Sharon I."/>
            <person name="Castelle C.J."/>
            <person name="Singh A."/>
            <person name="Wilkins M.J."/>
            <person name="Williams K.H."/>
            <person name="Banfield J.F."/>
        </authorList>
    </citation>
    <scope>NUCLEOTIDE SEQUENCE [LARGE SCALE GENOMIC DNA]</scope>
</reference>
<gene>
    <name evidence="2" type="ORF">UT19_C0015G0006</name>
</gene>
<protein>
    <recommendedName>
        <fullName evidence="4">Type 4 fimbrial biogenesis protein PilX N-terminal domain-containing protein</fullName>
    </recommendedName>
</protein>
<proteinExistence type="predicted"/>
<evidence type="ECO:0000313" key="2">
    <source>
        <dbReference type="EMBL" id="KKQ93245.1"/>
    </source>
</evidence>
<comment type="caution">
    <text evidence="2">The sequence shown here is derived from an EMBL/GenBank/DDBJ whole genome shotgun (WGS) entry which is preliminary data.</text>
</comment>
<keyword evidence="1" id="KW-1133">Transmembrane helix</keyword>
<name>A0A0G0LZ07_9BACT</name>
<dbReference type="AlphaFoldDB" id="A0A0G0LZ07"/>
<evidence type="ECO:0000256" key="1">
    <source>
        <dbReference type="SAM" id="Phobius"/>
    </source>
</evidence>